<dbReference type="PANTHER" id="PTHR45138">
    <property type="entry name" value="REGULATORY COMPONENTS OF SENSORY TRANSDUCTION SYSTEM"/>
    <property type="match status" value="1"/>
</dbReference>
<dbReference type="InterPro" id="IPR000160">
    <property type="entry name" value="GGDEF_dom"/>
</dbReference>
<dbReference type="Pfam" id="PF00990">
    <property type="entry name" value="GGDEF"/>
    <property type="match status" value="1"/>
</dbReference>
<evidence type="ECO:0000256" key="1">
    <source>
        <dbReference type="ARBA" id="ARBA00001946"/>
    </source>
</evidence>
<dbReference type="InterPro" id="IPR000014">
    <property type="entry name" value="PAS"/>
</dbReference>
<dbReference type="Gene3D" id="3.30.70.270">
    <property type="match status" value="1"/>
</dbReference>
<dbReference type="NCBIfam" id="TIGR00229">
    <property type="entry name" value="sensory_box"/>
    <property type="match status" value="1"/>
</dbReference>
<dbReference type="GO" id="GO:1902201">
    <property type="term" value="P:negative regulation of bacterial-type flagellum-dependent cell motility"/>
    <property type="evidence" value="ECO:0007669"/>
    <property type="project" value="TreeGrafter"/>
</dbReference>
<evidence type="ECO:0000256" key="2">
    <source>
        <dbReference type="ARBA" id="ARBA00012528"/>
    </source>
</evidence>
<dbReference type="EC" id="2.7.7.65" evidence="2"/>
<evidence type="ECO:0000259" key="5">
    <source>
        <dbReference type="PROSITE" id="PS50887"/>
    </source>
</evidence>
<evidence type="ECO:0000313" key="6">
    <source>
        <dbReference type="EMBL" id="AZG36171.1"/>
    </source>
</evidence>
<dbReference type="InterPro" id="IPR029787">
    <property type="entry name" value="Nucleotide_cyclase"/>
</dbReference>
<dbReference type="FunFam" id="3.30.70.270:FF:000001">
    <property type="entry name" value="Diguanylate cyclase domain protein"/>
    <property type="match status" value="1"/>
</dbReference>
<dbReference type="SMART" id="SM00267">
    <property type="entry name" value="GGDEF"/>
    <property type="match status" value="1"/>
</dbReference>
<dbReference type="Proteomes" id="UP000273778">
    <property type="component" value="Chromosome"/>
</dbReference>
<reference evidence="6 8" key="1">
    <citation type="submission" date="2018-11" db="EMBL/GenBank/DDBJ databases">
        <title>Shewanella sp. M2.</title>
        <authorList>
            <person name="Hwang Y.J."/>
            <person name="Hwang C.Y."/>
        </authorList>
    </citation>
    <scope>NUCLEOTIDE SEQUENCE [LARGE SCALE GENOMIC DNA]</scope>
    <source>
        <strain evidence="6 8">M2</strain>
    </source>
</reference>
<dbReference type="InterPro" id="IPR043128">
    <property type="entry name" value="Rev_trsase/Diguanyl_cyclase"/>
</dbReference>
<sequence length="303" mass="34209">MESVPLNESTYKTIVKQSTDAVIIADANGNILSWNDCAEQIFGYTEQEVLGKHVHEILPTKKLKIRADASFDKFKKNNDFGPLIGKGIHVQGLTKAGKEVHVHFSPNVTKIDGETIIFAFIRDISDIITLQEKLRLQSTTDELTSILNRRAFLEQFKTAFGLAQRHHEHFSLLLFDIDYFKKINDQYGHHVGDRVIQGFAHHIQQTIRDEDIFGRVGGEEFYLALPRIAQSDAEVVAERIRESIEAMVIITEQYSLSVTTSIGIASLLADDSCDLIQQRSDVALYRAKNSGRNCVSVFDREKS</sequence>
<reference evidence="9" key="2">
    <citation type="submission" date="2018-11" db="EMBL/GenBank/DDBJ databases">
        <title>Shewanella sp. R106.</title>
        <authorList>
            <person name="Hwang Y.J."/>
            <person name="Hwang C.Y."/>
        </authorList>
    </citation>
    <scope>NUCLEOTIDE SEQUENCE [LARGE SCALE GENOMIC DNA]</scope>
    <source>
        <strain evidence="9">R106</strain>
    </source>
</reference>
<evidence type="ECO:0000313" key="7">
    <source>
        <dbReference type="EMBL" id="RPA31861.1"/>
    </source>
</evidence>
<dbReference type="GO" id="GO:0005886">
    <property type="term" value="C:plasma membrane"/>
    <property type="evidence" value="ECO:0007669"/>
    <property type="project" value="TreeGrafter"/>
</dbReference>
<feature type="domain" description="GGDEF" evidence="5">
    <location>
        <begin position="168"/>
        <end position="300"/>
    </location>
</feature>
<dbReference type="SMART" id="SM00091">
    <property type="entry name" value="PAS"/>
    <property type="match status" value="1"/>
</dbReference>
<feature type="domain" description="PAS" evidence="4">
    <location>
        <begin position="7"/>
        <end position="58"/>
    </location>
</feature>
<dbReference type="CDD" id="cd01949">
    <property type="entry name" value="GGDEF"/>
    <property type="match status" value="1"/>
</dbReference>
<dbReference type="Proteomes" id="UP000278855">
    <property type="component" value="Unassembled WGS sequence"/>
</dbReference>
<dbReference type="OrthoDB" id="9812260at2"/>
<comment type="cofactor">
    <cofactor evidence="1">
        <name>Mg(2+)</name>
        <dbReference type="ChEBI" id="CHEBI:18420"/>
    </cofactor>
</comment>
<dbReference type="Gene3D" id="3.30.450.20">
    <property type="entry name" value="PAS domain"/>
    <property type="match status" value="1"/>
</dbReference>
<evidence type="ECO:0000313" key="8">
    <source>
        <dbReference type="Proteomes" id="UP000273778"/>
    </source>
</evidence>
<evidence type="ECO:0000259" key="4">
    <source>
        <dbReference type="PROSITE" id="PS50112"/>
    </source>
</evidence>
<dbReference type="AlphaFoldDB" id="A0A3N4ED06"/>
<dbReference type="Pfam" id="PF13426">
    <property type="entry name" value="PAS_9"/>
    <property type="match status" value="1"/>
</dbReference>
<evidence type="ECO:0000313" key="9">
    <source>
        <dbReference type="Proteomes" id="UP000278855"/>
    </source>
</evidence>
<keyword evidence="8" id="KW-1185">Reference proteome</keyword>
<dbReference type="PANTHER" id="PTHR45138:SF9">
    <property type="entry name" value="DIGUANYLATE CYCLASE DGCM-RELATED"/>
    <property type="match status" value="1"/>
</dbReference>
<accession>A0A3N4ED06</accession>
<dbReference type="InterPro" id="IPR035965">
    <property type="entry name" value="PAS-like_dom_sf"/>
</dbReference>
<dbReference type="InterPro" id="IPR050469">
    <property type="entry name" value="Diguanylate_Cyclase"/>
</dbReference>
<dbReference type="SUPFAM" id="SSF55073">
    <property type="entry name" value="Nucleotide cyclase"/>
    <property type="match status" value="1"/>
</dbReference>
<evidence type="ECO:0000256" key="3">
    <source>
        <dbReference type="ARBA" id="ARBA00034247"/>
    </source>
</evidence>
<name>A0A3N4ED06_9GAMM</name>
<proteinExistence type="predicted"/>
<dbReference type="PROSITE" id="PS50112">
    <property type="entry name" value="PAS"/>
    <property type="match status" value="1"/>
</dbReference>
<comment type="catalytic activity">
    <reaction evidence="3">
        <text>2 GTP = 3',3'-c-di-GMP + 2 diphosphate</text>
        <dbReference type="Rhea" id="RHEA:24898"/>
        <dbReference type="ChEBI" id="CHEBI:33019"/>
        <dbReference type="ChEBI" id="CHEBI:37565"/>
        <dbReference type="ChEBI" id="CHEBI:58805"/>
        <dbReference type="EC" id="2.7.7.65"/>
    </reaction>
</comment>
<dbReference type="EMBL" id="CP034073">
    <property type="protein sequence ID" value="AZG36171.1"/>
    <property type="molecule type" value="Genomic_DNA"/>
</dbReference>
<reference evidence="7" key="3">
    <citation type="submission" date="2018-11" db="EMBL/GenBank/DDBJ databases">
        <authorList>
            <person name="Hwang Y.J."/>
            <person name="Hwang C.Y."/>
        </authorList>
    </citation>
    <scope>NUCLEOTIDE SEQUENCE</scope>
    <source>
        <strain evidence="7">R106</strain>
    </source>
</reference>
<organism evidence="7 9">
    <name type="scientific">Shewanella psychromarinicola</name>
    <dbReference type="NCBI Taxonomy" id="2487742"/>
    <lineage>
        <taxon>Bacteria</taxon>
        <taxon>Pseudomonadati</taxon>
        <taxon>Pseudomonadota</taxon>
        <taxon>Gammaproteobacteria</taxon>
        <taxon>Alteromonadales</taxon>
        <taxon>Shewanellaceae</taxon>
        <taxon>Shewanella</taxon>
    </lineage>
</organism>
<dbReference type="NCBIfam" id="TIGR00254">
    <property type="entry name" value="GGDEF"/>
    <property type="match status" value="1"/>
</dbReference>
<dbReference type="KEGG" id="spsr:EGC80_15670"/>
<dbReference type="EMBL" id="RKKB01000004">
    <property type="protein sequence ID" value="RPA31861.1"/>
    <property type="molecule type" value="Genomic_DNA"/>
</dbReference>
<dbReference type="CDD" id="cd00130">
    <property type="entry name" value="PAS"/>
    <property type="match status" value="1"/>
</dbReference>
<dbReference type="PROSITE" id="PS50887">
    <property type="entry name" value="GGDEF"/>
    <property type="match status" value="1"/>
</dbReference>
<dbReference type="GO" id="GO:0043709">
    <property type="term" value="P:cell adhesion involved in single-species biofilm formation"/>
    <property type="evidence" value="ECO:0007669"/>
    <property type="project" value="TreeGrafter"/>
</dbReference>
<dbReference type="GO" id="GO:0052621">
    <property type="term" value="F:diguanylate cyclase activity"/>
    <property type="evidence" value="ECO:0007669"/>
    <property type="project" value="UniProtKB-EC"/>
</dbReference>
<protein>
    <recommendedName>
        <fullName evidence="2">diguanylate cyclase</fullName>
        <ecNumber evidence="2">2.7.7.65</ecNumber>
    </recommendedName>
</protein>
<gene>
    <name evidence="7" type="ORF">EGC77_13160</name>
    <name evidence="6" type="ORF">EGC80_15670</name>
</gene>
<dbReference type="SUPFAM" id="SSF55785">
    <property type="entry name" value="PYP-like sensor domain (PAS domain)"/>
    <property type="match status" value="1"/>
</dbReference>